<name>A0AAW2HCK4_9NEOP</name>
<reference evidence="1" key="1">
    <citation type="journal article" date="2024" name="Gigascience">
        <title>Chromosome-level genome of the poultry shaft louse Menopon gallinae provides insight into the host-switching and adaptive evolution of parasitic lice.</title>
        <authorList>
            <person name="Xu Y."/>
            <person name="Ma L."/>
            <person name="Liu S."/>
            <person name="Liang Y."/>
            <person name="Liu Q."/>
            <person name="He Z."/>
            <person name="Tian L."/>
            <person name="Duan Y."/>
            <person name="Cai W."/>
            <person name="Li H."/>
            <person name="Song F."/>
        </authorList>
    </citation>
    <scope>NUCLEOTIDE SEQUENCE</scope>
    <source>
        <strain evidence="1">Cailab_2023a</strain>
    </source>
</reference>
<dbReference type="AlphaFoldDB" id="A0AAW2HCK4"/>
<proteinExistence type="predicted"/>
<sequence length="168" mass="19021">MSFLSPSPVQPATDKWTLNGRLTVCPVIATQRKQDFPEAIINGCSIRNGNDAFDVRLIGGLRDITAEKPILITPGSLQSIAEDHTKWKSFIASVIPRPCWRSGSGKEKQNSGEDVELLTSDLTRRRQHQHAIKPPTGNRQLRHKAFEPEKWEKVLRMIIIKRDCYQGH</sequence>
<organism evidence="1">
    <name type="scientific">Menopon gallinae</name>
    <name type="common">poultry shaft louse</name>
    <dbReference type="NCBI Taxonomy" id="328185"/>
    <lineage>
        <taxon>Eukaryota</taxon>
        <taxon>Metazoa</taxon>
        <taxon>Ecdysozoa</taxon>
        <taxon>Arthropoda</taxon>
        <taxon>Hexapoda</taxon>
        <taxon>Insecta</taxon>
        <taxon>Pterygota</taxon>
        <taxon>Neoptera</taxon>
        <taxon>Paraneoptera</taxon>
        <taxon>Psocodea</taxon>
        <taxon>Troctomorpha</taxon>
        <taxon>Phthiraptera</taxon>
        <taxon>Amblycera</taxon>
        <taxon>Menoponidae</taxon>
        <taxon>Menopon</taxon>
    </lineage>
</organism>
<comment type="caution">
    <text evidence="1">The sequence shown here is derived from an EMBL/GenBank/DDBJ whole genome shotgun (WGS) entry which is preliminary data.</text>
</comment>
<gene>
    <name evidence="1" type="ORF">PYX00_009763</name>
</gene>
<evidence type="ECO:0000313" key="1">
    <source>
        <dbReference type="EMBL" id="KAL0267511.1"/>
    </source>
</evidence>
<dbReference type="EMBL" id="JARGDH010000005">
    <property type="protein sequence ID" value="KAL0267511.1"/>
    <property type="molecule type" value="Genomic_DNA"/>
</dbReference>
<accession>A0AAW2HCK4</accession>
<protein>
    <submittedName>
        <fullName evidence="1">Uncharacterized protein</fullName>
    </submittedName>
</protein>